<dbReference type="KEGG" id="ssc:100625464"/>
<dbReference type="GO" id="GO:0005829">
    <property type="term" value="C:cytosol"/>
    <property type="evidence" value="ECO:0007669"/>
    <property type="project" value="UniProtKB-ARBA"/>
</dbReference>
<evidence type="ECO:0000256" key="3">
    <source>
        <dbReference type="ARBA" id="ARBA00034495"/>
    </source>
</evidence>
<dbReference type="Proteomes" id="UP000694726">
    <property type="component" value="Unplaced"/>
</dbReference>
<dbReference type="GeneID" id="100625464"/>
<name>A0A4X1U492_PIG</name>
<evidence type="ECO:0000256" key="4">
    <source>
        <dbReference type="RuleBase" id="RU369044"/>
    </source>
</evidence>
<comment type="function">
    <text evidence="4">In the hair cortex, hair keratin intermediate filaments are embedded in an interfilamentous matrix, consisting of hair keratin-associated proteins (KRTAP), which are essential for the formation of a rigid and resistant hair shaft through their extensive disulfide bond cross-linking with abundant cysteine residues of hair keratins. The matrix proteins include the high-sulfur and high-glycine-tyrosine keratins.</text>
</comment>
<dbReference type="InterPro" id="IPR007951">
    <property type="entry name" value="KRTAP_PMG"/>
</dbReference>
<dbReference type="PANTHER" id="PTHR23260:SF8">
    <property type="entry name" value="KERATIN-ASSOCIATED PROTEIN"/>
    <property type="match status" value="1"/>
</dbReference>
<dbReference type="GO" id="GO:0005198">
    <property type="term" value="F:structural molecule activity"/>
    <property type="evidence" value="ECO:0007669"/>
    <property type="project" value="InterPro"/>
</dbReference>
<dbReference type="OrthoDB" id="9832400at2759"/>
<dbReference type="CTD" id="643812"/>
<reference evidence="5" key="2">
    <citation type="submission" date="2025-05" db="UniProtKB">
        <authorList>
            <consortium name="Ensembl"/>
        </authorList>
    </citation>
    <scope>IDENTIFICATION</scope>
</reference>
<dbReference type="PANTHER" id="PTHR23260">
    <property type="entry name" value="KERATIN ASSOCIATED PROTEIN 3-3-RELATED"/>
    <property type="match status" value="1"/>
</dbReference>
<dbReference type="Ensembl" id="ENSSSCT00070029396.1">
    <property type="protein sequence ID" value="ENSSSCP00070024497.1"/>
    <property type="gene ID" value="ENSSSCG00070014982.1"/>
</dbReference>
<evidence type="ECO:0000256" key="2">
    <source>
        <dbReference type="ARBA" id="ARBA00022744"/>
    </source>
</evidence>
<evidence type="ECO:0000313" key="6">
    <source>
        <dbReference type="Proteomes" id="UP000314985"/>
    </source>
</evidence>
<dbReference type="InterPro" id="IPR007659">
    <property type="entry name" value="Keratin_matx"/>
</dbReference>
<sequence>MTQSPSHSLKSFYNVPTLSAIVHESNALNFEDGFFLPSSFHGRTWLLDNFQETCTENTSCKVPRGEQELGTGDSCVQSAYLRRVVQETCPDFKPCEKTACQSGSPLAALECVSQPCQSGSSQQVGFAVQTCQPLSNMAKCCPPKTYVSKGCQTLECDSSQCQSRTSESHSCSPLGYVTPEPELLGSSSNTYEPICCVTGGLQLPSK</sequence>
<dbReference type="Ensembl" id="ENSSSCT00015056931.1">
    <property type="protein sequence ID" value="ENSSSCP00015022809.1"/>
    <property type="gene ID" value="ENSSSCG00015042758.1"/>
</dbReference>
<comment type="similarity">
    <text evidence="3 4">Belongs to the PMG family.</text>
</comment>
<keyword evidence="1" id="KW-0677">Repeat</keyword>
<organism evidence="5 6">
    <name type="scientific">Sus scrofa</name>
    <name type="common">Pig</name>
    <dbReference type="NCBI Taxonomy" id="9823"/>
    <lineage>
        <taxon>Eukaryota</taxon>
        <taxon>Metazoa</taxon>
        <taxon>Chordata</taxon>
        <taxon>Craniata</taxon>
        <taxon>Vertebrata</taxon>
        <taxon>Euteleostomi</taxon>
        <taxon>Mammalia</taxon>
        <taxon>Eutheria</taxon>
        <taxon>Laurasiatheria</taxon>
        <taxon>Artiodactyla</taxon>
        <taxon>Suina</taxon>
        <taxon>Suidae</taxon>
        <taxon>Sus</taxon>
    </lineage>
</organism>
<dbReference type="Proteomes" id="UP000694723">
    <property type="component" value="Unplaced"/>
</dbReference>
<dbReference type="GO" id="GO:0045095">
    <property type="term" value="C:keratin filament"/>
    <property type="evidence" value="ECO:0007669"/>
    <property type="project" value="UniProtKB-UniRule"/>
</dbReference>
<dbReference type="AlphaFoldDB" id="A0A4X1U492"/>
<evidence type="ECO:0000313" key="5">
    <source>
        <dbReference type="Ensembl" id="ENSSSCP00070024497.1"/>
    </source>
</evidence>
<proteinExistence type="inferred from homology"/>
<protein>
    <recommendedName>
        <fullName evidence="4">Keratin-associated protein</fullName>
    </recommendedName>
</protein>
<accession>A0A4X1U492</accession>
<dbReference type="Pfam" id="PF05287">
    <property type="entry name" value="PMG"/>
    <property type="match status" value="1"/>
</dbReference>
<evidence type="ECO:0000256" key="1">
    <source>
        <dbReference type="ARBA" id="ARBA00022737"/>
    </source>
</evidence>
<dbReference type="Proteomes" id="UP000314985">
    <property type="component" value="Chromosome 13"/>
</dbReference>
<reference evidence="5 6" key="1">
    <citation type="submission" date="2017-08" db="EMBL/GenBank/DDBJ databases">
        <title>USMARCv1.0.</title>
        <authorList>
            <person name="Hannum G.I."/>
            <person name="Koren S."/>
            <person name="Schroeder S.G."/>
            <person name="Chin S.C."/>
            <person name="Nonneman D.J."/>
            <person name="Becker S.A."/>
            <person name="Rosen B.D."/>
            <person name="Bickhart D.M."/>
            <person name="Putnam N.H."/>
            <person name="Green R.E."/>
            <person name="Tuggle C.K."/>
            <person name="Liu H."/>
            <person name="Rohrer G.A."/>
            <person name="Warr A."/>
            <person name="Hall R."/>
            <person name="Kim K."/>
            <person name="Hume D.A."/>
            <person name="Talbot R."/>
            <person name="Chow W."/>
            <person name="Howe K."/>
            <person name="Schwartz A.S."/>
            <person name="Watson M."/>
            <person name="Archibald A.L."/>
            <person name="Phillippy A.M."/>
            <person name="Smith T.P.L."/>
        </authorList>
    </citation>
    <scope>NUCLEOTIDE SEQUENCE [LARGE SCALE GENOMIC DNA]</scope>
</reference>
<keyword evidence="2 4" id="KW-0416">Keratin</keyword>
<comment type="subunit">
    <text evidence="4">Interacts with hair keratins.</text>
</comment>
<dbReference type="Ensembl" id="ENSSSCT00060061427.1">
    <property type="protein sequence ID" value="ENSSSCP00060026300.1"/>
    <property type="gene ID" value="ENSSSCG00060045291.1"/>
</dbReference>